<dbReference type="PRINTS" id="PR00081">
    <property type="entry name" value="GDHRDH"/>
</dbReference>
<protein>
    <submittedName>
        <fullName evidence="4">NAD(P)-dependent dehydrogenase, short-chain alcohol dehydrogenase family</fullName>
    </submittedName>
</protein>
<evidence type="ECO:0000256" key="2">
    <source>
        <dbReference type="ARBA" id="ARBA00023002"/>
    </source>
</evidence>
<dbReference type="FunFam" id="3.40.50.720:FF:000084">
    <property type="entry name" value="Short-chain dehydrogenase reductase"/>
    <property type="match status" value="1"/>
</dbReference>
<dbReference type="InterPro" id="IPR002347">
    <property type="entry name" value="SDR_fam"/>
</dbReference>
<accession>A0A286DZ49</accession>
<dbReference type="SMART" id="SM00822">
    <property type="entry name" value="PKS_KR"/>
    <property type="match status" value="1"/>
</dbReference>
<name>A0A286DZ49_9ACTN</name>
<dbReference type="InterPro" id="IPR020904">
    <property type="entry name" value="Sc_DH/Rdtase_CS"/>
</dbReference>
<dbReference type="Pfam" id="PF13561">
    <property type="entry name" value="adh_short_C2"/>
    <property type="match status" value="1"/>
</dbReference>
<evidence type="ECO:0000313" key="5">
    <source>
        <dbReference type="Proteomes" id="UP000219072"/>
    </source>
</evidence>
<dbReference type="PANTHER" id="PTHR43975">
    <property type="entry name" value="ZGC:101858"/>
    <property type="match status" value="1"/>
</dbReference>
<proteinExistence type="inferred from homology"/>
<dbReference type="InterPro" id="IPR057326">
    <property type="entry name" value="KR_dom"/>
</dbReference>
<sequence>MSWHDRAAVVTGGGTGIGRAVAVALAERGARVLITGRRPERLAETAAAAPGITTLVADAREPDAAEATVRVAVERFGRLDALVNNAGVFAAMSLAEAAPERIDALLATNVLGPTLLTRAALGELTRNGGAVVNVSSVHGQRPSAGAAHYGASKAALDHLTRTWALELAPAGIRVNGVAPGPTESEALTASGLPDEEVAAIKRAEAAAIPLGRRGTAEEVAEWVVALADPSASWVTGQIVAVDGGLTLAGPTP</sequence>
<keyword evidence="5" id="KW-1185">Reference proteome</keyword>
<reference evidence="4 5" key="1">
    <citation type="submission" date="2017-09" db="EMBL/GenBank/DDBJ databases">
        <authorList>
            <person name="Ehlers B."/>
            <person name="Leendertz F.H."/>
        </authorList>
    </citation>
    <scope>NUCLEOTIDE SEQUENCE [LARGE SCALE GENOMIC DNA]</scope>
    <source>
        <strain evidence="4 5">CGMCC 4.7095</strain>
    </source>
</reference>
<keyword evidence="2" id="KW-0560">Oxidoreductase</keyword>
<evidence type="ECO:0000259" key="3">
    <source>
        <dbReference type="SMART" id="SM00822"/>
    </source>
</evidence>
<gene>
    <name evidence="4" type="ORF">SAMN06297387_11394</name>
</gene>
<dbReference type="InterPro" id="IPR036291">
    <property type="entry name" value="NAD(P)-bd_dom_sf"/>
</dbReference>
<evidence type="ECO:0000256" key="1">
    <source>
        <dbReference type="ARBA" id="ARBA00006484"/>
    </source>
</evidence>
<dbReference type="EMBL" id="OCNE01000013">
    <property type="protein sequence ID" value="SOD63935.1"/>
    <property type="molecule type" value="Genomic_DNA"/>
</dbReference>
<dbReference type="CDD" id="cd05233">
    <property type="entry name" value="SDR_c"/>
    <property type="match status" value="1"/>
</dbReference>
<feature type="domain" description="Ketoreductase" evidence="3">
    <location>
        <begin position="6"/>
        <end position="180"/>
    </location>
</feature>
<organism evidence="4 5">
    <name type="scientific">Streptomyces zhaozhouensis</name>
    <dbReference type="NCBI Taxonomy" id="1300267"/>
    <lineage>
        <taxon>Bacteria</taxon>
        <taxon>Bacillati</taxon>
        <taxon>Actinomycetota</taxon>
        <taxon>Actinomycetes</taxon>
        <taxon>Kitasatosporales</taxon>
        <taxon>Streptomycetaceae</taxon>
        <taxon>Streptomyces</taxon>
    </lineage>
</organism>
<dbReference type="AlphaFoldDB" id="A0A286DZ49"/>
<dbReference type="SUPFAM" id="SSF51735">
    <property type="entry name" value="NAD(P)-binding Rossmann-fold domains"/>
    <property type="match status" value="1"/>
</dbReference>
<dbReference type="PRINTS" id="PR00080">
    <property type="entry name" value="SDRFAMILY"/>
</dbReference>
<dbReference type="Gene3D" id="3.40.50.720">
    <property type="entry name" value="NAD(P)-binding Rossmann-like Domain"/>
    <property type="match status" value="1"/>
</dbReference>
<dbReference type="GO" id="GO:0016491">
    <property type="term" value="F:oxidoreductase activity"/>
    <property type="evidence" value="ECO:0007669"/>
    <property type="project" value="UniProtKB-KW"/>
</dbReference>
<dbReference type="Proteomes" id="UP000219072">
    <property type="component" value="Unassembled WGS sequence"/>
</dbReference>
<dbReference type="PROSITE" id="PS00061">
    <property type="entry name" value="ADH_SHORT"/>
    <property type="match status" value="1"/>
</dbReference>
<comment type="similarity">
    <text evidence="1">Belongs to the short-chain dehydrogenases/reductases (SDR) family.</text>
</comment>
<dbReference type="PANTHER" id="PTHR43975:SF2">
    <property type="entry name" value="EG:BACR7A4.14 PROTEIN-RELATED"/>
    <property type="match status" value="1"/>
</dbReference>
<evidence type="ECO:0000313" key="4">
    <source>
        <dbReference type="EMBL" id="SOD63935.1"/>
    </source>
</evidence>